<dbReference type="OrthoDB" id="293695at2759"/>
<keyword evidence="1" id="KW-0812">Transmembrane</keyword>
<evidence type="ECO:0000256" key="1">
    <source>
        <dbReference type="SAM" id="Phobius"/>
    </source>
</evidence>
<protein>
    <recommendedName>
        <fullName evidence="4">Transmembrane protein</fullName>
    </recommendedName>
</protein>
<dbReference type="AlphaFoldDB" id="A0A8S1V3M4"/>
<evidence type="ECO:0000313" key="2">
    <source>
        <dbReference type="EMBL" id="CAD8171444.1"/>
    </source>
</evidence>
<dbReference type="EMBL" id="CAJJDO010000055">
    <property type="protein sequence ID" value="CAD8171444.1"/>
    <property type="molecule type" value="Genomic_DNA"/>
</dbReference>
<keyword evidence="1" id="KW-0472">Membrane</keyword>
<comment type="caution">
    <text evidence="2">The sequence shown here is derived from an EMBL/GenBank/DDBJ whole genome shotgun (WGS) entry which is preliminary data.</text>
</comment>
<proteinExistence type="predicted"/>
<accession>A0A8S1V3M4</accession>
<keyword evidence="1" id="KW-1133">Transmembrane helix</keyword>
<keyword evidence="3" id="KW-1185">Reference proteome</keyword>
<organism evidence="2 3">
    <name type="scientific">Paramecium pentaurelia</name>
    <dbReference type="NCBI Taxonomy" id="43138"/>
    <lineage>
        <taxon>Eukaryota</taxon>
        <taxon>Sar</taxon>
        <taxon>Alveolata</taxon>
        <taxon>Ciliophora</taxon>
        <taxon>Intramacronucleata</taxon>
        <taxon>Oligohymenophorea</taxon>
        <taxon>Peniculida</taxon>
        <taxon>Parameciidae</taxon>
        <taxon>Paramecium</taxon>
    </lineage>
</organism>
<reference evidence="2" key="1">
    <citation type="submission" date="2021-01" db="EMBL/GenBank/DDBJ databases">
        <authorList>
            <consortium name="Genoscope - CEA"/>
            <person name="William W."/>
        </authorList>
    </citation>
    <scope>NUCLEOTIDE SEQUENCE</scope>
</reference>
<evidence type="ECO:0000313" key="3">
    <source>
        <dbReference type="Proteomes" id="UP000689195"/>
    </source>
</evidence>
<name>A0A8S1V3M4_9CILI</name>
<gene>
    <name evidence="2" type="ORF">PPENT_87.1.T0550028</name>
</gene>
<feature type="transmembrane region" description="Helical" evidence="1">
    <location>
        <begin position="381"/>
        <end position="407"/>
    </location>
</feature>
<sequence>MCMIICSQFKQMKMKTQIIILDMMILLIVLSVCTLGIYVEAIIFYDISLESSNMMMNITDIKQIDSIGNHVESYLIKKHKRSIQLIDNIASFILYLANHQNQFIINDNLNLCLTEDDYQNTQYIKNTAQFCYQIHSEQYQQIMLNDNINLLYYGLKELDQYSLQFNIQLPNFLQIVDTSPIIFDSLYPTGLLVNNYNPQDRIWYKNHMDQFNITKNEHFFFTNVYQILYGAKEYSFSITQSLFNKQKEFFAILKTVVFVTDPNLQKIQFNVLLINSEGQVMHYGMENQINNVGILYIYNEKITGFNITDWQEIETKVNKQDQNHQDQILILYNKVYQQFVNVKCKKFIKENFTLILFTNLTQQYILQQKILDEQNRFLLQYGFAVIIIFGLAIMLFCLSVFFINLICNPIVNLRQKISQHVLQIGNNVDKIMNKIQSSKKNNNDVINKLNEMFMNISDTLKLNSNKKNKQCRLIEKMQYNKRNFQVSCQILHQQIRCLSDMNLSNVDFNEFNQEILDLLMKCTNSQL</sequence>
<dbReference type="Proteomes" id="UP000689195">
    <property type="component" value="Unassembled WGS sequence"/>
</dbReference>
<evidence type="ECO:0008006" key="4">
    <source>
        <dbReference type="Google" id="ProtNLM"/>
    </source>
</evidence>